<dbReference type="AlphaFoldDB" id="A0A8H7CQZ7"/>
<accession>A0A8H7CQZ7</accession>
<feature type="region of interest" description="Disordered" evidence="1">
    <location>
        <begin position="149"/>
        <end position="214"/>
    </location>
</feature>
<name>A0A8H7CQZ7_9AGAR</name>
<keyword evidence="4" id="KW-1185">Reference proteome</keyword>
<protein>
    <submittedName>
        <fullName evidence="3">Uncharacterized protein</fullName>
    </submittedName>
</protein>
<dbReference type="OrthoDB" id="3066003at2759"/>
<proteinExistence type="predicted"/>
<comment type="caution">
    <text evidence="3">The sequence shown here is derived from an EMBL/GenBank/DDBJ whole genome shotgun (WGS) entry which is preliminary data.</text>
</comment>
<evidence type="ECO:0000313" key="4">
    <source>
        <dbReference type="Proteomes" id="UP000620124"/>
    </source>
</evidence>
<feature type="signal peptide" evidence="2">
    <location>
        <begin position="1"/>
        <end position="23"/>
    </location>
</feature>
<gene>
    <name evidence="3" type="ORF">MVEN_01663900</name>
</gene>
<keyword evidence="2" id="KW-0732">Signal</keyword>
<dbReference type="Proteomes" id="UP000620124">
    <property type="component" value="Unassembled WGS sequence"/>
</dbReference>
<dbReference type="EMBL" id="JACAZI010000014">
    <property type="protein sequence ID" value="KAF7345011.1"/>
    <property type="molecule type" value="Genomic_DNA"/>
</dbReference>
<feature type="compositionally biased region" description="Basic and acidic residues" evidence="1">
    <location>
        <begin position="149"/>
        <end position="159"/>
    </location>
</feature>
<feature type="chain" id="PRO_5034721899" evidence="2">
    <location>
        <begin position="24"/>
        <end position="214"/>
    </location>
</feature>
<reference evidence="3" key="1">
    <citation type="submission" date="2020-05" db="EMBL/GenBank/DDBJ databases">
        <title>Mycena genomes resolve the evolution of fungal bioluminescence.</title>
        <authorList>
            <person name="Tsai I.J."/>
        </authorList>
    </citation>
    <scope>NUCLEOTIDE SEQUENCE</scope>
    <source>
        <strain evidence="3">CCC161011</strain>
    </source>
</reference>
<organism evidence="3 4">
    <name type="scientific">Mycena venus</name>
    <dbReference type="NCBI Taxonomy" id="2733690"/>
    <lineage>
        <taxon>Eukaryota</taxon>
        <taxon>Fungi</taxon>
        <taxon>Dikarya</taxon>
        <taxon>Basidiomycota</taxon>
        <taxon>Agaricomycotina</taxon>
        <taxon>Agaricomycetes</taxon>
        <taxon>Agaricomycetidae</taxon>
        <taxon>Agaricales</taxon>
        <taxon>Marasmiineae</taxon>
        <taxon>Mycenaceae</taxon>
        <taxon>Mycena</taxon>
    </lineage>
</organism>
<evidence type="ECO:0000256" key="1">
    <source>
        <dbReference type="SAM" id="MobiDB-lite"/>
    </source>
</evidence>
<feature type="compositionally biased region" description="Gly residues" evidence="1">
    <location>
        <begin position="160"/>
        <end position="214"/>
    </location>
</feature>
<sequence length="214" mass="22003">MRFTSSTVAALCVLFSLSSAVLGQSDLQERDGGKDSDDYGKQGKRRRWQLWQTQITLLPVHNRENCLPLTRSAFAACARTIIAAGTMTIRMEAIQAMTSNATRIRVDPRMGMEITGTSAIAPRRGGGGYGNNGKGDYGNDKKCDCDGNKGGKGKGDKGGNKGGGYGGGKGGNQDGGYGGGKGGNQDGGYGGGKGGNQDGGYGGDKGGNQDGGYR</sequence>
<evidence type="ECO:0000256" key="2">
    <source>
        <dbReference type="SAM" id="SignalP"/>
    </source>
</evidence>
<evidence type="ECO:0000313" key="3">
    <source>
        <dbReference type="EMBL" id="KAF7345011.1"/>
    </source>
</evidence>